<proteinExistence type="predicted"/>
<dbReference type="OrthoDB" id="5298536at2"/>
<evidence type="ECO:0000313" key="5">
    <source>
        <dbReference type="Proteomes" id="UP000375525"/>
    </source>
</evidence>
<evidence type="ECO:0000313" key="4">
    <source>
        <dbReference type="EMBL" id="VVP31921.1"/>
    </source>
</evidence>
<dbReference type="InterPro" id="IPR055397">
    <property type="entry name" value="TraK_C"/>
</dbReference>
<feature type="domain" description="TraK C-terminal" evidence="3">
    <location>
        <begin position="176"/>
        <end position="274"/>
    </location>
</feature>
<dbReference type="Proteomes" id="UP000375525">
    <property type="component" value="Unassembled WGS sequence"/>
</dbReference>
<accession>A0A5E7N4B4</accession>
<dbReference type="EMBL" id="CABVIH010000023">
    <property type="protein sequence ID" value="VVP31921.1"/>
    <property type="molecule type" value="Genomic_DNA"/>
</dbReference>
<evidence type="ECO:0000256" key="1">
    <source>
        <dbReference type="SAM" id="MobiDB-lite"/>
    </source>
</evidence>
<dbReference type="RefSeq" id="WP_150781439.1">
    <property type="nucleotide sequence ID" value="NZ_CABVIH010000023.1"/>
</dbReference>
<evidence type="ECO:0000256" key="2">
    <source>
        <dbReference type="SAM" id="SignalP"/>
    </source>
</evidence>
<name>A0A5E7N4B4_PSEFL</name>
<organism evidence="4 5">
    <name type="scientific">Pseudomonas fluorescens</name>
    <dbReference type="NCBI Taxonomy" id="294"/>
    <lineage>
        <taxon>Bacteria</taxon>
        <taxon>Pseudomonadati</taxon>
        <taxon>Pseudomonadota</taxon>
        <taxon>Gammaproteobacteria</taxon>
        <taxon>Pseudomonadales</taxon>
        <taxon>Pseudomonadaceae</taxon>
        <taxon>Pseudomonas</taxon>
    </lineage>
</organism>
<dbReference type="AlphaFoldDB" id="A0A5E7N4B4"/>
<feature type="signal peptide" evidence="2">
    <location>
        <begin position="1"/>
        <end position="21"/>
    </location>
</feature>
<evidence type="ECO:0000259" key="3">
    <source>
        <dbReference type="Pfam" id="PF23536"/>
    </source>
</evidence>
<feature type="region of interest" description="Disordered" evidence="1">
    <location>
        <begin position="33"/>
        <end position="60"/>
    </location>
</feature>
<protein>
    <recommendedName>
        <fullName evidence="3">TraK C-terminal domain-containing protein</fullName>
    </recommendedName>
</protein>
<reference evidence="4 5" key="1">
    <citation type="submission" date="2019-09" db="EMBL/GenBank/DDBJ databases">
        <authorList>
            <person name="Chandra G."/>
            <person name="Truman W A."/>
        </authorList>
    </citation>
    <scope>NUCLEOTIDE SEQUENCE [LARGE SCALE GENOMIC DNA]</scope>
    <source>
        <strain evidence="4">PS880</strain>
    </source>
</reference>
<feature type="chain" id="PRO_5022675068" description="TraK C-terminal domain-containing protein" evidence="2">
    <location>
        <begin position="22"/>
        <end position="282"/>
    </location>
</feature>
<gene>
    <name evidence="4" type="ORF">PS880_04386</name>
</gene>
<dbReference type="Pfam" id="PF23536">
    <property type="entry name" value="TraK_C"/>
    <property type="match status" value="1"/>
</dbReference>
<sequence length="282" mass="30148" precursor="true">MKPSAIAVIALVSLQATVAVADGTATFNLPPVPKTAEKRSKPVEAQPLPGLGVMPGNKEDSRTQVVRVGTDRNEVVYVSSLLPNRISTPFAEPRSVDQQGDDVQIEPMGQSLYVTMKPTGKPVAAYITGSNPNDPVISLTLVPKEMPPQTIVLQLDKAQAETGGKSEADHAPDNNVYTDHIRYCLREVALGKTPEGFSEGILPSAAANIGNVIAYPKVRYSGPTYDIFRYTILGTTPNDIDLDEGTFYSEGVRAVSFFPTATLRNGKATEVFIVADKSATGD</sequence>
<keyword evidence="2" id="KW-0732">Signal</keyword>